<dbReference type="Pfam" id="PF07715">
    <property type="entry name" value="Plug"/>
    <property type="match status" value="1"/>
</dbReference>
<dbReference type="Gene3D" id="2.170.130.10">
    <property type="entry name" value="TonB-dependent receptor, plug domain"/>
    <property type="match status" value="1"/>
</dbReference>
<sequence>MIFSSNCCYYERYSRNVYLPLFRHYEGIIPIKKLLMRLSIILLLLTSTMIAAMAVDLRAQGVTLETRAVPMYQVFKQIEKQTGYLFWYKGKMYGKNTLITIKLVNVPLKAALDQIFADVPFTYEIVEETIVVKEKTSIEQRNSKIEEKQPVKGLVSDENGKPLAGATVTVKGSFQNTVTDEEGRFSLQNVEESAILVISYIGYQSQEVPIRDAERIVLQRSDSKLDEVQVIAYGTTTKRFNLGSVSKITAKEIESQPVSNPLAALIGRIPGADIVQNNGVPGSTFSIQIRGRNSLAQGSEPLFIIDGVPFAPGNSNINLQNSVANGLSAFSSISPNDIESIEVLKDADATAIYGSRGANGVVLITTKKGKAGQTRLSIRHSQGYSDIAKKMKVLSTPEYLELRKEAFANDNIIPSSTPGTEGYAPDLTLWDQNRYTDLRGLIMGETAHNMNSALNVSGGSEKTQFLIGGSFNKESTVFAGDSKYKRGTVNLSLNHRALNDKLEMAFQANYSLESNRLFNGNSLYYSNLPPNLPELYAADGILNWSDNGASFYNPVAFTRKEFASYRKNLITRMQLSYAILKNLDFKTSFGYNDLRSDEKGYDPLSTQDPSGATYLGSVQYADNSFSSWIVEPQMDYTLKKNRNTFHVTVGGSFQKTLNEAQSFTASGYTSDQLLKSLAAATVIGSPFNSYAPYKYAAAFARINYNFDNKYLINLSGRRDGSSRFGPDNQWGNFYAISAGWLFSNETFLANDKDVLSFGKLRSSYGVTGNDQIGNYQYLDTWSPWRAYQGTSALYPSSLYNPNYGWEVNKKYEAGLETAWLKERIFLNLAFFLNRSGNQLIQYILPSQTGHFSINRNFPALIENKGWEMELNGKVFNSKDFGWETGINITIPKNRLLKFENIETSAYRSKYVIGQSLNVIYGYHSMGVNAQTGLYEFQDTNNDAALNSSDYVVSGSRDPKFYGGWSNTFRYRGFNLSTFLQFRKQTGTTILNEVYANSQSFPGMMFNQPGIVLERWKKPGDISSVQKASASTASEAYRIANEYIMQSDAVFGDASYIRLKTVEVSYNVPSEWIKRIGGQSCSLFFQGQNLLTITNYKGWDPETQGTVLAIPPLRSFTFGLSLNY</sequence>
<keyword evidence="2 7" id="KW-0813">Transport</keyword>
<dbReference type="InterPro" id="IPR023997">
    <property type="entry name" value="TonB-dep_OMP_SusC/RagA_CS"/>
</dbReference>
<dbReference type="SUPFAM" id="SSF56935">
    <property type="entry name" value="Porins"/>
    <property type="match status" value="1"/>
</dbReference>
<keyword evidence="4 7" id="KW-0812">Transmembrane</keyword>
<keyword evidence="6 7" id="KW-0998">Cell outer membrane</keyword>
<dbReference type="InterPro" id="IPR039426">
    <property type="entry name" value="TonB-dep_rcpt-like"/>
</dbReference>
<dbReference type="Gene3D" id="2.40.170.20">
    <property type="entry name" value="TonB-dependent receptor, beta-barrel domain"/>
    <property type="match status" value="1"/>
</dbReference>
<keyword evidence="11" id="KW-1185">Reference proteome</keyword>
<name>A0ABM7B9Z5_9FLAO</name>
<evidence type="ECO:0000259" key="9">
    <source>
        <dbReference type="Pfam" id="PF07715"/>
    </source>
</evidence>
<dbReference type="NCBIfam" id="TIGR04056">
    <property type="entry name" value="OMP_RagA_SusC"/>
    <property type="match status" value="1"/>
</dbReference>
<dbReference type="InterPro" id="IPR008969">
    <property type="entry name" value="CarboxyPept-like_regulatory"/>
</dbReference>
<dbReference type="SUPFAM" id="SSF49464">
    <property type="entry name" value="Carboxypeptidase regulatory domain-like"/>
    <property type="match status" value="1"/>
</dbReference>
<evidence type="ECO:0000256" key="2">
    <source>
        <dbReference type="ARBA" id="ARBA00022448"/>
    </source>
</evidence>
<feature type="domain" description="TonB-dependent receptor plug" evidence="9">
    <location>
        <begin position="241"/>
        <end position="361"/>
    </location>
</feature>
<evidence type="ECO:0000313" key="11">
    <source>
        <dbReference type="Proteomes" id="UP000281741"/>
    </source>
</evidence>
<dbReference type="InterPro" id="IPR023996">
    <property type="entry name" value="TonB-dep_OMP_SusC/RagA"/>
</dbReference>
<evidence type="ECO:0000256" key="5">
    <source>
        <dbReference type="ARBA" id="ARBA00023136"/>
    </source>
</evidence>
<protein>
    <submittedName>
        <fullName evidence="10">TonB-dependent receptor</fullName>
    </submittedName>
</protein>
<keyword evidence="5 7" id="KW-0472">Membrane</keyword>
<keyword evidence="3 7" id="KW-1134">Transmembrane beta strand</keyword>
<dbReference type="NCBIfam" id="TIGR04057">
    <property type="entry name" value="SusC_RagA_signa"/>
    <property type="match status" value="1"/>
</dbReference>
<dbReference type="PROSITE" id="PS52016">
    <property type="entry name" value="TONB_DEPENDENT_REC_3"/>
    <property type="match status" value="1"/>
</dbReference>
<gene>
    <name evidence="10" type="ORF">EG353_08570</name>
</gene>
<dbReference type="EMBL" id="CP033912">
    <property type="protein sequence ID" value="AZA95615.1"/>
    <property type="molecule type" value="Genomic_DNA"/>
</dbReference>
<evidence type="ECO:0000256" key="4">
    <source>
        <dbReference type="ARBA" id="ARBA00022692"/>
    </source>
</evidence>
<organism evidence="10 11">
    <name type="scientific">Chryseobacterium shandongense</name>
    <dbReference type="NCBI Taxonomy" id="1493872"/>
    <lineage>
        <taxon>Bacteria</taxon>
        <taxon>Pseudomonadati</taxon>
        <taxon>Bacteroidota</taxon>
        <taxon>Flavobacteriia</taxon>
        <taxon>Flavobacteriales</taxon>
        <taxon>Weeksellaceae</taxon>
        <taxon>Chryseobacterium group</taxon>
        <taxon>Chryseobacterium</taxon>
    </lineage>
</organism>
<reference evidence="10 11" key="1">
    <citation type="submission" date="2018-11" db="EMBL/GenBank/DDBJ databases">
        <title>Proposal to divide the Flavobacteriaceae and reorganize its genera based on Amino Acid Identity values calculated from whole genome sequences.</title>
        <authorList>
            <person name="Nicholson A.C."/>
            <person name="Gulvik C.A."/>
            <person name="Whitney A.M."/>
            <person name="Humrighouse B.W."/>
            <person name="Bell M."/>
            <person name="Holmes B."/>
            <person name="Steigerwalt A.G."/>
            <person name="Villarma A."/>
            <person name="Sheth M."/>
            <person name="Batra D."/>
            <person name="Pryor J."/>
            <person name="Bernardet J.-F."/>
            <person name="Hugo C."/>
            <person name="Kampfer P."/>
            <person name="Newman J."/>
            <person name="McQuiston J.R."/>
        </authorList>
    </citation>
    <scope>NUCLEOTIDE SEQUENCE [LARGE SCALE GENOMIC DNA]</scope>
    <source>
        <strain evidence="10 11">H5143</strain>
    </source>
</reference>
<evidence type="ECO:0000256" key="3">
    <source>
        <dbReference type="ARBA" id="ARBA00022452"/>
    </source>
</evidence>
<dbReference type="Gene3D" id="2.60.40.1120">
    <property type="entry name" value="Carboxypeptidase-like, regulatory domain"/>
    <property type="match status" value="1"/>
</dbReference>
<proteinExistence type="inferred from homology"/>
<dbReference type="InterPro" id="IPR036942">
    <property type="entry name" value="Beta-barrel_TonB_sf"/>
</dbReference>
<evidence type="ECO:0000256" key="6">
    <source>
        <dbReference type="ARBA" id="ARBA00023237"/>
    </source>
</evidence>
<dbReference type="InterPro" id="IPR012910">
    <property type="entry name" value="Plug_dom"/>
</dbReference>
<keyword evidence="10" id="KW-0675">Receptor</keyword>
<accession>A0ABM7B9Z5</accession>
<dbReference type="Pfam" id="PF13715">
    <property type="entry name" value="CarbopepD_reg_2"/>
    <property type="match status" value="1"/>
</dbReference>
<evidence type="ECO:0000256" key="7">
    <source>
        <dbReference type="PROSITE-ProRule" id="PRU01360"/>
    </source>
</evidence>
<feature type="transmembrane region" description="Helical" evidence="8">
    <location>
        <begin position="34"/>
        <end position="55"/>
    </location>
</feature>
<dbReference type="Proteomes" id="UP000281741">
    <property type="component" value="Chromosome"/>
</dbReference>
<comment type="similarity">
    <text evidence="7">Belongs to the TonB-dependent receptor family.</text>
</comment>
<evidence type="ECO:0000256" key="8">
    <source>
        <dbReference type="SAM" id="Phobius"/>
    </source>
</evidence>
<evidence type="ECO:0000256" key="1">
    <source>
        <dbReference type="ARBA" id="ARBA00004571"/>
    </source>
</evidence>
<evidence type="ECO:0000313" key="10">
    <source>
        <dbReference type="EMBL" id="AZA95615.1"/>
    </source>
</evidence>
<comment type="subcellular location">
    <subcellularLocation>
        <location evidence="1 7">Cell outer membrane</location>
        <topology evidence="1 7">Multi-pass membrane protein</topology>
    </subcellularLocation>
</comment>
<keyword evidence="8" id="KW-1133">Transmembrane helix</keyword>
<dbReference type="InterPro" id="IPR037066">
    <property type="entry name" value="Plug_dom_sf"/>
</dbReference>